<gene>
    <name evidence="2" type="ORF">B0H65DRAFT_553757</name>
</gene>
<name>A0AAE0J022_9PEZI</name>
<organism evidence="2 3">
    <name type="scientific">Neurospora tetraspora</name>
    <dbReference type="NCBI Taxonomy" id="94610"/>
    <lineage>
        <taxon>Eukaryota</taxon>
        <taxon>Fungi</taxon>
        <taxon>Dikarya</taxon>
        <taxon>Ascomycota</taxon>
        <taxon>Pezizomycotina</taxon>
        <taxon>Sordariomycetes</taxon>
        <taxon>Sordariomycetidae</taxon>
        <taxon>Sordariales</taxon>
        <taxon>Sordariaceae</taxon>
        <taxon>Neurospora</taxon>
    </lineage>
</organism>
<evidence type="ECO:0000313" key="3">
    <source>
        <dbReference type="Proteomes" id="UP001278500"/>
    </source>
</evidence>
<reference evidence="2" key="2">
    <citation type="submission" date="2023-06" db="EMBL/GenBank/DDBJ databases">
        <authorList>
            <consortium name="Lawrence Berkeley National Laboratory"/>
            <person name="Haridas S."/>
            <person name="Hensen N."/>
            <person name="Bonometti L."/>
            <person name="Westerberg I."/>
            <person name="Brannstrom I.O."/>
            <person name="Guillou S."/>
            <person name="Cros-Aarteil S."/>
            <person name="Calhoun S."/>
            <person name="Kuo A."/>
            <person name="Mondo S."/>
            <person name="Pangilinan J."/>
            <person name="Riley R."/>
            <person name="Labutti K."/>
            <person name="Andreopoulos B."/>
            <person name="Lipzen A."/>
            <person name="Chen C."/>
            <person name="Yanf M."/>
            <person name="Daum C."/>
            <person name="Ng V."/>
            <person name="Clum A."/>
            <person name="Steindorff A."/>
            <person name="Ohm R."/>
            <person name="Martin F."/>
            <person name="Silar P."/>
            <person name="Natvig D."/>
            <person name="Lalanne C."/>
            <person name="Gautier V."/>
            <person name="Ament-Velasquez S.L."/>
            <person name="Kruys A."/>
            <person name="Hutchinson M.I."/>
            <person name="Powell A.J."/>
            <person name="Barry K."/>
            <person name="Miller A.N."/>
            <person name="Grigoriev I.V."/>
            <person name="Debuchy R."/>
            <person name="Gladieux P."/>
            <person name="Thoren M.H."/>
            <person name="Johannesson H."/>
        </authorList>
    </citation>
    <scope>NUCLEOTIDE SEQUENCE</scope>
    <source>
        <strain evidence="2">CBS 560.94</strain>
    </source>
</reference>
<protein>
    <submittedName>
        <fullName evidence="2">Uncharacterized protein</fullName>
    </submittedName>
</protein>
<dbReference type="AlphaFoldDB" id="A0AAE0J022"/>
<dbReference type="GeneID" id="87867144"/>
<keyword evidence="3" id="KW-1185">Reference proteome</keyword>
<reference evidence="2" key="1">
    <citation type="journal article" date="2023" name="Mol. Phylogenet. Evol.">
        <title>Genome-scale phylogeny and comparative genomics of the fungal order Sordariales.</title>
        <authorList>
            <person name="Hensen N."/>
            <person name="Bonometti L."/>
            <person name="Westerberg I."/>
            <person name="Brannstrom I.O."/>
            <person name="Guillou S."/>
            <person name="Cros-Aarteil S."/>
            <person name="Calhoun S."/>
            <person name="Haridas S."/>
            <person name="Kuo A."/>
            <person name="Mondo S."/>
            <person name="Pangilinan J."/>
            <person name="Riley R."/>
            <person name="LaButti K."/>
            <person name="Andreopoulos B."/>
            <person name="Lipzen A."/>
            <person name="Chen C."/>
            <person name="Yan M."/>
            <person name="Daum C."/>
            <person name="Ng V."/>
            <person name="Clum A."/>
            <person name="Steindorff A."/>
            <person name="Ohm R.A."/>
            <person name="Martin F."/>
            <person name="Silar P."/>
            <person name="Natvig D.O."/>
            <person name="Lalanne C."/>
            <person name="Gautier V."/>
            <person name="Ament-Velasquez S.L."/>
            <person name="Kruys A."/>
            <person name="Hutchinson M.I."/>
            <person name="Powell A.J."/>
            <person name="Barry K."/>
            <person name="Miller A.N."/>
            <person name="Grigoriev I.V."/>
            <person name="Debuchy R."/>
            <person name="Gladieux P."/>
            <person name="Hiltunen Thoren M."/>
            <person name="Johannesson H."/>
        </authorList>
    </citation>
    <scope>NUCLEOTIDE SEQUENCE</scope>
    <source>
        <strain evidence="2">CBS 560.94</strain>
    </source>
</reference>
<feature type="compositionally biased region" description="Low complexity" evidence="1">
    <location>
        <begin position="55"/>
        <end position="68"/>
    </location>
</feature>
<sequence>MSTNASTNASTSAFTSASTNESTGLIEMFVHPEGKFFPFRRPRLPLDTSAQPQQQPHEPTEAPTAAQTTPNLLERGGIQGSKMPLQLPGLPPAPSSRHRSKKKPVFDLQTHSIWLTQASSCGSTPAALKDVTDLSRVVGKCEVQPGQKEAVVDVVSETAMAAPSSTTDTDAVTRTGGLGLSGFVTTTLAVPTAAVAATSSAGGGSGDGGVSATALASFGVRMTGDKVLSVAVAVVVVMLGSLL</sequence>
<evidence type="ECO:0000256" key="1">
    <source>
        <dbReference type="SAM" id="MobiDB-lite"/>
    </source>
</evidence>
<evidence type="ECO:0000313" key="2">
    <source>
        <dbReference type="EMBL" id="KAK3334423.1"/>
    </source>
</evidence>
<accession>A0AAE0J022</accession>
<dbReference type="Proteomes" id="UP001278500">
    <property type="component" value="Unassembled WGS sequence"/>
</dbReference>
<proteinExistence type="predicted"/>
<comment type="caution">
    <text evidence="2">The sequence shown here is derived from an EMBL/GenBank/DDBJ whole genome shotgun (WGS) entry which is preliminary data.</text>
</comment>
<feature type="region of interest" description="Disordered" evidence="1">
    <location>
        <begin position="1"/>
        <end position="22"/>
    </location>
</feature>
<dbReference type="EMBL" id="JAUEPP010000011">
    <property type="protein sequence ID" value="KAK3334423.1"/>
    <property type="molecule type" value="Genomic_DNA"/>
</dbReference>
<feature type="region of interest" description="Disordered" evidence="1">
    <location>
        <begin position="39"/>
        <end position="68"/>
    </location>
</feature>
<dbReference type="RefSeq" id="XP_062676589.1">
    <property type="nucleotide sequence ID" value="XM_062829990.1"/>
</dbReference>